<feature type="signal peptide" evidence="1">
    <location>
        <begin position="1"/>
        <end position="20"/>
    </location>
</feature>
<name>A0ABY3QC71_9BRAD</name>
<feature type="chain" id="PRO_5047232923" evidence="1">
    <location>
        <begin position="21"/>
        <end position="166"/>
    </location>
</feature>
<proteinExistence type="predicted"/>
<evidence type="ECO:0000256" key="1">
    <source>
        <dbReference type="SAM" id="SignalP"/>
    </source>
</evidence>
<dbReference type="EMBL" id="CP088100">
    <property type="protein sequence ID" value="UFW82887.1"/>
    <property type="molecule type" value="Genomic_DNA"/>
</dbReference>
<reference evidence="2" key="1">
    <citation type="submission" date="2021-11" db="EMBL/GenBank/DDBJ databases">
        <title>Australian commercial rhizobial inoculants.</title>
        <authorList>
            <person name="Kohlmeier M.G."/>
            <person name="O'Hara G.W."/>
            <person name="Colombi E."/>
            <person name="Ramsay J.P."/>
            <person name="Terpolilli J."/>
        </authorList>
    </citation>
    <scope>NUCLEOTIDE SEQUENCE</scope>
    <source>
        <strain evidence="2">CC829</strain>
    </source>
</reference>
<keyword evidence="1" id="KW-0732">Signal</keyword>
<sequence>MKMFFAARALLAACGNSARAADCTSIADTQARLACFDNAAKAPKAAIKKPPTDEFADAKAALVRKLTDPESARFTDLFKVSTPDEGEVTCGMVNSKNRMGGYAGARGFIFHKRQNLATLMLSGGSDPDYRGENAASYCVYCANDPRGDREFSVHCPSLIKSYRSAR</sequence>
<gene>
    <name evidence="2" type="ORF">BjapCC829_23140</name>
</gene>
<evidence type="ECO:0000313" key="3">
    <source>
        <dbReference type="Proteomes" id="UP001430990"/>
    </source>
</evidence>
<organism evidence="2 3">
    <name type="scientific">Bradyrhizobium barranii</name>
    <dbReference type="NCBI Taxonomy" id="2992140"/>
    <lineage>
        <taxon>Bacteria</taxon>
        <taxon>Pseudomonadati</taxon>
        <taxon>Pseudomonadota</taxon>
        <taxon>Alphaproteobacteria</taxon>
        <taxon>Hyphomicrobiales</taxon>
        <taxon>Nitrobacteraceae</taxon>
        <taxon>Bradyrhizobium</taxon>
    </lineage>
</organism>
<dbReference type="Proteomes" id="UP001430990">
    <property type="component" value="Chromosome"/>
</dbReference>
<protein>
    <submittedName>
        <fullName evidence="2">Uncharacterized protein</fullName>
    </submittedName>
</protein>
<keyword evidence="3" id="KW-1185">Reference proteome</keyword>
<accession>A0ABY3QC71</accession>
<dbReference type="RefSeq" id="WP_231141954.1">
    <property type="nucleotide sequence ID" value="NZ_CP088100.1"/>
</dbReference>
<evidence type="ECO:0000313" key="2">
    <source>
        <dbReference type="EMBL" id="UFW82887.1"/>
    </source>
</evidence>